<dbReference type="Proteomes" id="UP000823913">
    <property type="component" value="Unassembled WGS sequence"/>
</dbReference>
<comment type="similarity">
    <text evidence="1 6">Belongs to the metallo-dependent hydrolases superfamily. Adenine deaminase family.</text>
</comment>
<dbReference type="Gene3D" id="2.30.40.10">
    <property type="entry name" value="Urease, subunit C, domain 1"/>
    <property type="match status" value="1"/>
</dbReference>
<dbReference type="EC" id="3.5.4.2" evidence="2 6"/>
<dbReference type="PANTHER" id="PTHR11113:SF2">
    <property type="entry name" value="ADENINE DEAMINASE"/>
    <property type="match status" value="1"/>
</dbReference>
<dbReference type="NCBIfam" id="TIGR01178">
    <property type="entry name" value="ade"/>
    <property type="match status" value="1"/>
</dbReference>
<comment type="catalytic activity">
    <reaction evidence="5 6">
        <text>adenine + H2O + H(+) = hypoxanthine + NH4(+)</text>
        <dbReference type="Rhea" id="RHEA:23688"/>
        <dbReference type="ChEBI" id="CHEBI:15377"/>
        <dbReference type="ChEBI" id="CHEBI:15378"/>
        <dbReference type="ChEBI" id="CHEBI:16708"/>
        <dbReference type="ChEBI" id="CHEBI:17368"/>
        <dbReference type="ChEBI" id="CHEBI:28938"/>
        <dbReference type="EC" id="3.5.4.2"/>
    </reaction>
</comment>
<evidence type="ECO:0000256" key="1">
    <source>
        <dbReference type="ARBA" id="ARBA00006773"/>
    </source>
</evidence>
<dbReference type="PANTHER" id="PTHR11113">
    <property type="entry name" value="N-ACETYLGLUCOSAMINE-6-PHOSPHATE DEACETYLASE"/>
    <property type="match status" value="1"/>
</dbReference>
<dbReference type="InterPro" id="IPR032466">
    <property type="entry name" value="Metal_Hydrolase"/>
</dbReference>
<reference evidence="9" key="2">
    <citation type="journal article" date="2021" name="PeerJ">
        <title>Extensive microbial diversity within the chicken gut microbiome revealed by metagenomics and culture.</title>
        <authorList>
            <person name="Gilroy R."/>
            <person name="Ravi A."/>
            <person name="Getino M."/>
            <person name="Pursley I."/>
            <person name="Horton D.L."/>
            <person name="Alikhan N.F."/>
            <person name="Baker D."/>
            <person name="Gharbi K."/>
            <person name="Hall N."/>
            <person name="Watson M."/>
            <person name="Adriaenssens E.M."/>
            <person name="Foster-Nyarko E."/>
            <person name="Jarju S."/>
            <person name="Secka A."/>
            <person name="Antonio M."/>
            <person name="Oren A."/>
            <person name="Chaudhuri R.R."/>
            <person name="La Ragione R."/>
            <person name="Hildebrand F."/>
            <person name="Pallen M.J."/>
        </authorList>
    </citation>
    <scope>NUCLEOTIDE SEQUENCE</scope>
    <source>
        <strain evidence="9">ChiW16-3235</strain>
    </source>
</reference>
<evidence type="ECO:0000313" key="10">
    <source>
        <dbReference type="Proteomes" id="UP000823913"/>
    </source>
</evidence>
<keyword evidence="3 6" id="KW-0378">Hydrolase</keyword>
<dbReference type="InterPro" id="IPR006679">
    <property type="entry name" value="Adenine_deam"/>
</dbReference>
<comment type="caution">
    <text evidence="9">The sequence shown here is derived from an EMBL/GenBank/DDBJ whole genome shotgun (WGS) entry which is preliminary data.</text>
</comment>
<comment type="cofactor">
    <cofactor evidence="6">
        <name>Mn(2+)</name>
        <dbReference type="ChEBI" id="CHEBI:29035"/>
    </cofactor>
</comment>
<evidence type="ECO:0000256" key="5">
    <source>
        <dbReference type="ARBA" id="ARBA00047720"/>
    </source>
</evidence>
<dbReference type="Gene3D" id="3.20.20.140">
    <property type="entry name" value="Metal-dependent hydrolases"/>
    <property type="match status" value="1"/>
</dbReference>
<dbReference type="GO" id="GO:0000034">
    <property type="term" value="F:adenine deaminase activity"/>
    <property type="evidence" value="ECO:0007669"/>
    <property type="project" value="UniProtKB-UniRule"/>
</dbReference>
<feature type="domain" description="Adenine deaminase C-terminal" evidence="8">
    <location>
        <begin position="397"/>
        <end position="563"/>
    </location>
</feature>
<sequence>MLEKYINAAAKRSKADIVLKNARFVNTLTGKIQAGDIAICGDRIVGIGSYEGQREYDMSGLTVLPGFIDSHVHIESSMLSPEEYAALVVPRGTTSVIADPHEITNVCGMDGVEYIYKASQSVPLDVHIQLPSCVPATPFETSGAILSGDDIAVGICRSEVFGLGEFMNFPGVIGADGDVIKKLEAAHRAGKIIDGHAPCVTGDDLNAYLCGGISTDHECATPEEMEVKADAGVYVQLRHSSSIHDIAANCKAVNGGNMRRFLMCTDDRHAADLRTKGHIDDALRTVVAAGLDPVWAVTIATLNAAQCYNLKWRGAIAPFYFADLAVVDDLQHFNVRYVFKNGVLVAQSGKPLFDTSNRYLPQSVLNTVHISELKPEDFVLKLKGQRARVMTLVPGTVLTGCEVMNVRSANGDVVPENDVLKLAVVERHKYTGNIGKGLLKGYGFKGGALGITVAHDSHNIIILGDDNAAMAKAANCLRDIGGGMVIVESATGAVHSLTLDIGGLMSSRSADALIAESSALYERAYAMGTDRRLAAFMTLAFLSLAVIPHVKLLDTGLFDVDKFCFTDINAE</sequence>
<dbReference type="EMBL" id="DVHK01000118">
    <property type="protein sequence ID" value="HIR67562.1"/>
    <property type="molecule type" value="Genomic_DNA"/>
</dbReference>
<evidence type="ECO:0000256" key="4">
    <source>
        <dbReference type="ARBA" id="ARBA00023211"/>
    </source>
</evidence>
<evidence type="ECO:0000313" key="9">
    <source>
        <dbReference type="EMBL" id="HIR67562.1"/>
    </source>
</evidence>
<dbReference type="InterPro" id="IPR011059">
    <property type="entry name" value="Metal-dep_hydrolase_composite"/>
</dbReference>
<feature type="domain" description="Amidohydrolase-related" evidence="7">
    <location>
        <begin position="62"/>
        <end position="345"/>
    </location>
</feature>
<protein>
    <recommendedName>
        <fullName evidence="2 6">Adenine deaminase</fullName>
        <shortName evidence="6">Adenase</shortName>
        <shortName evidence="6">Adenine aminase</shortName>
        <ecNumber evidence="2 6">3.5.4.2</ecNumber>
    </recommendedName>
</protein>
<dbReference type="InterPro" id="IPR026912">
    <property type="entry name" value="Adenine_deam_C"/>
</dbReference>
<dbReference type="SUPFAM" id="SSF51338">
    <property type="entry name" value="Composite domain of metallo-dependent hydrolases"/>
    <property type="match status" value="1"/>
</dbReference>
<evidence type="ECO:0000259" key="7">
    <source>
        <dbReference type="Pfam" id="PF01979"/>
    </source>
</evidence>
<keyword evidence="4 6" id="KW-0464">Manganese</keyword>
<name>A0A9D1E7H5_9FIRM</name>
<accession>A0A9D1E7H5</accession>
<evidence type="ECO:0000256" key="6">
    <source>
        <dbReference type="HAMAP-Rule" id="MF_01518"/>
    </source>
</evidence>
<organism evidence="9 10">
    <name type="scientific">Candidatus Coproplasma avicola</name>
    <dbReference type="NCBI Taxonomy" id="2840744"/>
    <lineage>
        <taxon>Bacteria</taxon>
        <taxon>Bacillati</taxon>
        <taxon>Bacillota</taxon>
        <taxon>Clostridia</taxon>
        <taxon>Eubacteriales</taxon>
        <taxon>Candidatus Coproplasma</taxon>
    </lineage>
</organism>
<dbReference type="AlphaFoldDB" id="A0A9D1E7H5"/>
<dbReference type="GO" id="GO:0006146">
    <property type="term" value="P:adenine catabolic process"/>
    <property type="evidence" value="ECO:0007669"/>
    <property type="project" value="InterPro"/>
</dbReference>
<proteinExistence type="inferred from homology"/>
<evidence type="ECO:0000256" key="3">
    <source>
        <dbReference type="ARBA" id="ARBA00022801"/>
    </source>
</evidence>
<evidence type="ECO:0000259" key="8">
    <source>
        <dbReference type="Pfam" id="PF13382"/>
    </source>
</evidence>
<dbReference type="Pfam" id="PF13382">
    <property type="entry name" value="Adenine_deam_C"/>
    <property type="match status" value="1"/>
</dbReference>
<dbReference type="InterPro" id="IPR006680">
    <property type="entry name" value="Amidohydro-rel"/>
</dbReference>
<reference evidence="9" key="1">
    <citation type="submission" date="2020-10" db="EMBL/GenBank/DDBJ databases">
        <authorList>
            <person name="Gilroy R."/>
        </authorList>
    </citation>
    <scope>NUCLEOTIDE SEQUENCE</scope>
    <source>
        <strain evidence="9">ChiW16-3235</strain>
    </source>
</reference>
<dbReference type="SUPFAM" id="SSF51556">
    <property type="entry name" value="Metallo-dependent hydrolases"/>
    <property type="match status" value="1"/>
</dbReference>
<gene>
    <name evidence="6 9" type="primary">ade</name>
    <name evidence="9" type="ORF">IAB94_05905</name>
</gene>
<evidence type="ECO:0000256" key="2">
    <source>
        <dbReference type="ARBA" id="ARBA00012782"/>
    </source>
</evidence>
<dbReference type="Pfam" id="PF01979">
    <property type="entry name" value="Amidohydro_1"/>
    <property type="match status" value="1"/>
</dbReference>
<dbReference type="HAMAP" id="MF_01518">
    <property type="entry name" value="Adenine_deamin"/>
    <property type="match status" value="1"/>
</dbReference>